<feature type="coiled-coil region" evidence="9">
    <location>
        <begin position="914"/>
        <end position="941"/>
    </location>
</feature>
<keyword evidence="2 8" id="KW-0436">Ligase</keyword>
<protein>
    <recommendedName>
        <fullName evidence="1">valine--tRNA ligase</fullName>
        <ecNumber evidence="1">6.1.1.9</ecNumber>
    </recommendedName>
    <alternativeName>
        <fullName evidence="7">Valyl-tRNA synthetase</fullName>
    </alternativeName>
</protein>
<dbReference type="InterPro" id="IPR009008">
    <property type="entry name" value="Val/Leu/Ile-tRNA-synth_edit"/>
</dbReference>
<keyword evidence="3 8" id="KW-0547">Nucleotide-binding</keyword>
<evidence type="ECO:0000256" key="9">
    <source>
        <dbReference type="SAM" id="Coils"/>
    </source>
</evidence>
<evidence type="ECO:0000256" key="6">
    <source>
        <dbReference type="ARBA" id="ARBA00023146"/>
    </source>
</evidence>
<feature type="domain" description="Aminoacyl-tRNA synthetase class Ia" evidence="11">
    <location>
        <begin position="99"/>
        <end position="707"/>
    </location>
</feature>
<dbReference type="SUPFAM" id="SSF52374">
    <property type="entry name" value="Nucleotidylyl transferase"/>
    <property type="match status" value="1"/>
</dbReference>
<evidence type="ECO:0000313" key="13">
    <source>
        <dbReference type="Proteomes" id="UP000244811"/>
    </source>
</evidence>
<proteinExistence type="inferred from homology"/>
<dbReference type="GO" id="GO:0005524">
    <property type="term" value="F:ATP binding"/>
    <property type="evidence" value="ECO:0007669"/>
    <property type="project" value="UniProtKB-KW"/>
</dbReference>
<keyword evidence="6 8" id="KW-0030">Aminoacyl-tRNA synthetase</keyword>
<dbReference type="EMBL" id="CP056072">
    <property type="protein sequence ID" value="UVC50160.1"/>
    <property type="molecule type" value="Genomic_DNA"/>
</dbReference>
<evidence type="ECO:0000256" key="2">
    <source>
        <dbReference type="ARBA" id="ARBA00022598"/>
    </source>
</evidence>
<dbReference type="Gene3D" id="3.40.50.620">
    <property type="entry name" value="HUPs"/>
    <property type="match status" value="2"/>
</dbReference>
<reference evidence="12" key="1">
    <citation type="submission" date="2022-07" db="EMBL/GenBank/DDBJ databases">
        <title>Evaluation of T. orientalis genome assembly methods using nanopore sequencing and analysis of variation between genomes.</title>
        <authorList>
            <person name="Yam J."/>
            <person name="Micallef M.L."/>
            <person name="Liu M."/>
            <person name="Djordjevic S.P."/>
            <person name="Bogema D.R."/>
            <person name="Jenkins C."/>
        </authorList>
    </citation>
    <scope>NUCLEOTIDE SEQUENCE</scope>
    <source>
        <strain evidence="12">Goon Nure</strain>
    </source>
</reference>
<keyword evidence="4 8" id="KW-0067">ATP-binding</keyword>
<keyword evidence="10" id="KW-0732">Signal</keyword>
<evidence type="ECO:0000256" key="3">
    <source>
        <dbReference type="ARBA" id="ARBA00022741"/>
    </source>
</evidence>
<evidence type="ECO:0000256" key="5">
    <source>
        <dbReference type="ARBA" id="ARBA00022917"/>
    </source>
</evidence>
<dbReference type="EC" id="6.1.1.9" evidence="1"/>
<dbReference type="InterPro" id="IPR014729">
    <property type="entry name" value="Rossmann-like_a/b/a_fold"/>
</dbReference>
<evidence type="ECO:0000256" key="1">
    <source>
        <dbReference type="ARBA" id="ARBA00013169"/>
    </source>
</evidence>
<dbReference type="GO" id="GO:0005829">
    <property type="term" value="C:cytosol"/>
    <property type="evidence" value="ECO:0007669"/>
    <property type="project" value="TreeGrafter"/>
</dbReference>
<name>A0A976XK26_THEOR</name>
<dbReference type="Pfam" id="PF00133">
    <property type="entry name" value="tRNA-synt_1"/>
    <property type="match status" value="1"/>
</dbReference>
<dbReference type="PANTHER" id="PTHR11946">
    <property type="entry name" value="VALYL-TRNA SYNTHETASES"/>
    <property type="match status" value="1"/>
</dbReference>
<dbReference type="AlphaFoldDB" id="A0A976XK26"/>
<sequence length="987" mass="114777">MVIYLFAITHIAVLVTCVRTHGFIKVKHTRNDLLNNEIYKRNRYYNRIFNDSIDNRSFSTNTLSHQFTNVDEPKESYKVWYKKLLKYFKHDKDVDNSHEKGSENNLNDKYAINIISPPPNLTGELHIGNLLNLVCSDVYRNYLVLNGFKVSVNFSNDHAGQSFQKLFDKSYHLNDQESHLFASNILRDGFISETDGNRTIEKLKLAQSVCSSIKQRHIDDLRVLGIDWPYGKFSLDEDVQELSKKVFIQLYDKQLLLEQNWPSLANYYEYKIEPISAAEVDYKLLPKRQYTLKLSVSGSSDVSERPGDGDINCFEIIINTTTPEFYYATTGIGVSHEDYELVGFKKVYLPKIGREVPIVPLDTLSGDYKKVKESEAMGAFKDIECSKPSNYCQNSKWATSGDVNANGEYRRLIRGVLITPAHSENDFWIGKRYDLELINILNINGKLQNVPFKLLGCSLDEAMDDVMDLFQENGMVDVSSPVNMFDSSTRVITMPVLHYVLHSTKLVDKALKALEEIKVVPESRRAMILTRLIGIRNWCISRHGWWGTRLPIYYLYDDFKYYKIMALTRAHAEKRAEELLKMTMEDIYSKGYRMIQDKRILDTWFTSSLWPILSQKTDHSLDQQQQPQLQNQQQPQQQRNVLFTCYDILETWIVKMLLMCSNINKESLFDELYLHGMVSDGHGKKMSKSQNNTVVLNELIRDLDVNVNKFDSSHFDTSDYTKCLNRGIRDLLDLEKMDNVELLVKTNLIRLKLSSMCRCSDFTINYDEKDRSLYILTKYYQIFKFYNNILINGQACDINTTDSNHPTVNYIETIIGSKLNEYTSLIDKNIKSFQLSNCILYLEHFIKTFSDYLVPFIRFTVSSHIRNLVHFDGYFIMLKSIMYPYIPTFVNSFLLNKLPMNSMEWPSSSEYTDRANHASDFDEFERLLNELRRNIINNTNNSSANTTINNISVNLPSKLYSDFTISFINYLVELTFNKVPNIRYTLV</sequence>
<feature type="chain" id="PRO_5037240944" description="valine--tRNA ligase" evidence="10">
    <location>
        <begin position="21"/>
        <end position="987"/>
    </location>
</feature>
<evidence type="ECO:0000256" key="4">
    <source>
        <dbReference type="ARBA" id="ARBA00022840"/>
    </source>
</evidence>
<feature type="signal peptide" evidence="10">
    <location>
        <begin position="1"/>
        <end position="20"/>
    </location>
</feature>
<dbReference type="PRINTS" id="PR00986">
    <property type="entry name" value="TRNASYNTHVAL"/>
</dbReference>
<dbReference type="SUPFAM" id="SSF50677">
    <property type="entry name" value="ValRS/IleRS/LeuRS editing domain"/>
    <property type="match status" value="1"/>
</dbReference>
<keyword evidence="9" id="KW-0175">Coiled coil</keyword>
<dbReference type="PANTHER" id="PTHR11946:SF93">
    <property type="entry name" value="VALINE--TRNA LIGASE, CHLOROPLASTIC_MITOCHONDRIAL 2"/>
    <property type="match status" value="1"/>
</dbReference>
<dbReference type="InterPro" id="IPR002303">
    <property type="entry name" value="Valyl-tRNA_ligase"/>
</dbReference>
<dbReference type="Gene3D" id="3.90.740.10">
    <property type="entry name" value="Valyl/Leucyl/Isoleucyl-tRNA synthetase, editing domain"/>
    <property type="match status" value="1"/>
</dbReference>
<dbReference type="GO" id="GO:0004832">
    <property type="term" value="F:valine-tRNA ligase activity"/>
    <property type="evidence" value="ECO:0007669"/>
    <property type="project" value="UniProtKB-EC"/>
</dbReference>
<dbReference type="InterPro" id="IPR002300">
    <property type="entry name" value="aa-tRNA-synth_Ia"/>
</dbReference>
<dbReference type="Proteomes" id="UP000244811">
    <property type="component" value="Chromosome 4"/>
</dbReference>
<evidence type="ECO:0000256" key="7">
    <source>
        <dbReference type="ARBA" id="ARBA00029936"/>
    </source>
</evidence>
<dbReference type="PROSITE" id="PS00178">
    <property type="entry name" value="AA_TRNA_LIGASE_I"/>
    <property type="match status" value="1"/>
</dbReference>
<dbReference type="GO" id="GO:0006438">
    <property type="term" value="P:valyl-tRNA aminoacylation"/>
    <property type="evidence" value="ECO:0007669"/>
    <property type="project" value="InterPro"/>
</dbReference>
<evidence type="ECO:0000259" key="11">
    <source>
        <dbReference type="Pfam" id="PF00133"/>
    </source>
</evidence>
<organism evidence="12 13">
    <name type="scientific">Theileria orientalis</name>
    <dbReference type="NCBI Taxonomy" id="68886"/>
    <lineage>
        <taxon>Eukaryota</taxon>
        <taxon>Sar</taxon>
        <taxon>Alveolata</taxon>
        <taxon>Apicomplexa</taxon>
        <taxon>Aconoidasida</taxon>
        <taxon>Piroplasmida</taxon>
        <taxon>Theileriidae</taxon>
        <taxon>Theileria</taxon>
    </lineage>
</organism>
<dbReference type="InterPro" id="IPR001412">
    <property type="entry name" value="aa-tRNA-synth_I_CS"/>
</dbReference>
<accession>A0A976XK26</accession>
<gene>
    <name evidence="12" type="ORF">MACK_004030</name>
</gene>
<comment type="similarity">
    <text evidence="8">Belongs to the class-I aminoacyl-tRNA synthetase family.</text>
</comment>
<evidence type="ECO:0000256" key="8">
    <source>
        <dbReference type="RuleBase" id="RU363035"/>
    </source>
</evidence>
<keyword evidence="5 8" id="KW-0648">Protein biosynthesis</keyword>
<evidence type="ECO:0000256" key="10">
    <source>
        <dbReference type="SAM" id="SignalP"/>
    </source>
</evidence>
<dbReference type="GO" id="GO:0002161">
    <property type="term" value="F:aminoacyl-tRNA deacylase activity"/>
    <property type="evidence" value="ECO:0007669"/>
    <property type="project" value="InterPro"/>
</dbReference>
<evidence type="ECO:0000313" key="12">
    <source>
        <dbReference type="EMBL" id="UVC50160.1"/>
    </source>
</evidence>